<organism evidence="3 4">
    <name type="scientific">Quillaja saponaria</name>
    <name type="common">Soap bark tree</name>
    <dbReference type="NCBI Taxonomy" id="32244"/>
    <lineage>
        <taxon>Eukaryota</taxon>
        <taxon>Viridiplantae</taxon>
        <taxon>Streptophyta</taxon>
        <taxon>Embryophyta</taxon>
        <taxon>Tracheophyta</taxon>
        <taxon>Spermatophyta</taxon>
        <taxon>Magnoliopsida</taxon>
        <taxon>eudicotyledons</taxon>
        <taxon>Gunneridae</taxon>
        <taxon>Pentapetalae</taxon>
        <taxon>rosids</taxon>
        <taxon>fabids</taxon>
        <taxon>Fabales</taxon>
        <taxon>Quillajaceae</taxon>
        <taxon>Quillaja</taxon>
    </lineage>
</organism>
<accession>A0AAD7M218</accession>
<dbReference type="Pfam" id="PF12874">
    <property type="entry name" value="zf-met"/>
    <property type="match status" value="2"/>
</dbReference>
<dbReference type="Proteomes" id="UP001163823">
    <property type="component" value="Chromosome 5"/>
</dbReference>
<dbReference type="PROSITE" id="PS00028">
    <property type="entry name" value="ZINC_FINGER_C2H2_1"/>
    <property type="match status" value="1"/>
</dbReference>
<keyword evidence="1" id="KW-0472">Membrane</keyword>
<dbReference type="PANTHER" id="PTHR47487">
    <property type="entry name" value="OS06G0651300 PROTEIN-RELATED"/>
    <property type="match status" value="1"/>
</dbReference>
<dbReference type="GO" id="GO:0003676">
    <property type="term" value="F:nucleic acid binding"/>
    <property type="evidence" value="ECO:0007669"/>
    <property type="project" value="InterPro"/>
</dbReference>
<dbReference type="AlphaFoldDB" id="A0AAD7M218"/>
<dbReference type="SMART" id="SM00355">
    <property type="entry name" value="ZnF_C2H2"/>
    <property type="match status" value="2"/>
</dbReference>
<feature type="transmembrane region" description="Helical" evidence="1">
    <location>
        <begin position="7"/>
        <end position="32"/>
    </location>
</feature>
<dbReference type="Gene3D" id="3.30.160.60">
    <property type="entry name" value="Classic Zinc Finger"/>
    <property type="match status" value="2"/>
</dbReference>
<dbReference type="SMART" id="SM00451">
    <property type="entry name" value="ZnF_U1"/>
    <property type="match status" value="2"/>
</dbReference>
<keyword evidence="1" id="KW-1133">Transmembrane helix</keyword>
<keyword evidence="4" id="KW-1185">Reference proteome</keyword>
<dbReference type="EMBL" id="JARAOO010000005">
    <property type="protein sequence ID" value="KAJ7968328.1"/>
    <property type="molecule type" value="Genomic_DNA"/>
</dbReference>
<evidence type="ECO:0000313" key="3">
    <source>
        <dbReference type="EMBL" id="KAJ7968328.1"/>
    </source>
</evidence>
<dbReference type="PANTHER" id="PTHR47487:SF16">
    <property type="entry name" value="C2H2-TYPE DOMAIN-CONTAINING PROTEIN"/>
    <property type="match status" value="1"/>
</dbReference>
<dbReference type="GO" id="GO:0008270">
    <property type="term" value="F:zinc ion binding"/>
    <property type="evidence" value="ECO:0007669"/>
    <property type="project" value="InterPro"/>
</dbReference>
<dbReference type="InterPro" id="IPR003604">
    <property type="entry name" value="Matrin/U1-like-C_Znf_C2H2"/>
</dbReference>
<dbReference type="Pfam" id="PF03134">
    <property type="entry name" value="TB2_DP1_HVA22"/>
    <property type="match status" value="1"/>
</dbReference>
<proteinExistence type="predicted"/>
<evidence type="ECO:0000313" key="4">
    <source>
        <dbReference type="Proteomes" id="UP001163823"/>
    </source>
</evidence>
<reference evidence="3" key="1">
    <citation type="journal article" date="2023" name="Science">
        <title>Elucidation of the pathway for biosynthesis of saponin adjuvants from the soapbark tree.</title>
        <authorList>
            <person name="Reed J."/>
            <person name="Orme A."/>
            <person name="El-Demerdash A."/>
            <person name="Owen C."/>
            <person name="Martin L.B.B."/>
            <person name="Misra R.C."/>
            <person name="Kikuchi S."/>
            <person name="Rejzek M."/>
            <person name="Martin A.C."/>
            <person name="Harkess A."/>
            <person name="Leebens-Mack J."/>
            <person name="Louveau T."/>
            <person name="Stephenson M.J."/>
            <person name="Osbourn A."/>
        </authorList>
    </citation>
    <scope>NUCLEOTIDE SEQUENCE</scope>
    <source>
        <strain evidence="3">S10</strain>
    </source>
</reference>
<evidence type="ECO:0000259" key="2">
    <source>
        <dbReference type="PROSITE" id="PS00028"/>
    </source>
</evidence>
<name>A0AAD7M218_QUISA</name>
<protein>
    <submittedName>
        <fullName evidence="3">HVA22-like protein</fullName>
    </submittedName>
</protein>
<feature type="transmembrane region" description="Helical" evidence="1">
    <location>
        <begin position="72"/>
        <end position="93"/>
    </location>
</feature>
<dbReference type="SUPFAM" id="SSF57667">
    <property type="entry name" value="beta-beta-alpha zinc fingers"/>
    <property type="match status" value="2"/>
</dbReference>
<dbReference type="KEGG" id="qsa:O6P43_012445"/>
<comment type="caution">
    <text evidence="3">The sequence shown here is derived from an EMBL/GenBank/DDBJ whole genome shotgun (WGS) entry which is preliminary data.</text>
</comment>
<gene>
    <name evidence="3" type="ORF">O6P43_012445</name>
</gene>
<sequence length="422" mass="47687">MGFLKLAINFVDLLGWPLLALGYPLCASIRAIETDSNSDTRNLISYWILLSLIYLFEHAFMKLLQWLWFWPYIKLMIIFLLVIPHFEGAFYVYNHLLHPCTSMNAQMVMMKCRSWKELLVKRENFIIEAEKYIEENGSDGLEKLIASKLMNTASDIYEVKAVPSTEKKEVYQSNGERLNTEKKDTYSQNVEQIDIKDLGVIEQKEVPVGKHDGLDYQKLLIQAKSSPIPQGSLTEANLAQNENLTSSKIRSNEKAGKDAACAEHPDISASKKVQKEWTCAICQVKTTSEKNLNCHLQGRIHRVNCEALKAKNHPKKEPEKTVSNGGLKQTTIKDQKVKVEANQNGLPALPVKFSNELKQKTVINYEKVQGQQKNQGKEASGKNHLTPSRRCNICNVTCSSEVDMASHLNGKKHLGQVQLLTG</sequence>
<dbReference type="InterPro" id="IPR036236">
    <property type="entry name" value="Znf_C2H2_sf"/>
</dbReference>
<evidence type="ECO:0000256" key="1">
    <source>
        <dbReference type="SAM" id="Phobius"/>
    </source>
</evidence>
<feature type="domain" description="C2H2-type" evidence="2">
    <location>
        <begin position="391"/>
        <end position="413"/>
    </location>
</feature>
<dbReference type="InterPro" id="IPR004345">
    <property type="entry name" value="TB2_DP1_HVA22"/>
</dbReference>
<feature type="transmembrane region" description="Helical" evidence="1">
    <location>
        <begin position="44"/>
        <end position="60"/>
    </location>
</feature>
<keyword evidence="1" id="KW-0812">Transmembrane</keyword>
<dbReference type="EMBL" id="JARAOO010000005">
    <property type="protein sequence ID" value="KAJ7968329.1"/>
    <property type="molecule type" value="Genomic_DNA"/>
</dbReference>
<dbReference type="InterPro" id="IPR013087">
    <property type="entry name" value="Znf_C2H2_type"/>
</dbReference>